<dbReference type="InterPro" id="IPR007711">
    <property type="entry name" value="HigB-1"/>
</dbReference>
<reference evidence="1 2" key="1">
    <citation type="submission" date="2019-11" db="EMBL/GenBank/DDBJ databases">
        <title>Agromyces kandeliae sp. nov., isolated from mangrove soil.</title>
        <authorList>
            <person name="Wang R."/>
        </authorList>
    </citation>
    <scope>NUCLEOTIDE SEQUENCE [LARGE SCALE GENOMIC DNA]</scope>
    <source>
        <strain evidence="1 2">JCM 11433</strain>
    </source>
</reference>
<sequence length="93" mass="10878">MIRSFADDATRKVFDRERVARFGHDLQRMAHRKLLLIEAADELNDLRVPPGNRLEALRGDRAGQHSIRVNDQYRICFRWTSTGAEDVEIVDYH</sequence>
<dbReference type="Gene3D" id="3.30.2310.20">
    <property type="entry name" value="RelE-like"/>
    <property type="match status" value="1"/>
</dbReference>
<dbReference type="EMBL" id="WMLB01000045">
    <property type="protein sequence ID" value="MTH70363.1"/>
    <property type="molecule type" value="Genomic_DNA"/>
</dbReference>
<dbReference type="PANTHER" id="PTHR40266:SF2">
    <property type="entry name" value="TOXIN HIGB-1"/>
    <property type="match status" value="1"/>
</dbReference>
<keyword evidence="2" id="KW-1185">Reference proteome</keyword>
<dbReference type="Proteomes" id="UP000433071">
    <property type="component" value="Unassembled WGS sequence"/>
</dbReference>
<accession>A0A6I3MJD3</accession>
<dbReference type="RefSeq" id="WP_328289341.1">
    <property type="nucleotide sequence ID" value="NZ_BAAAIB010000009.1"/>
</dbReference>
<dbReference type="AlphaFoldDB" id="A0A6I3MJD3"/>
<protein>
    <submittedName>
        <fullName evidence="1">Type II toxin-antitoxin system RelE/ParE family toxin</fullName>
    </submittedName>
</protein>
<evidence type="ECO:0000313" key="2">
    <source>
        <dbReference type="Proteomes" id="UP000433071"/>
    </source>
</evidence>
<proteinExistence type="predicted"/>
<gene>
    <name evidence="1" type="ORF">GJ743_18530</name>
</gene>
<dbReference type="SUPFAM" id="SSF143011">
    <property type="entry name" value="RelE-like"/>
    <property type="match status" value="1"/>
</dbReference>
<dbReference type="InterPro" id="IPR035093">
    <property type="entry name" value="RelE/ParE_toxin_dom_sf"/>
</dbReference>
<dbReference type="PANTHER" id="PTHR40266">
    <property type="entry name" value="TOXIN HIGB-1"/>
    <property type="match status" value="1"/>
</dbReference>
<comment type="caution">
    <text evidence="1">The sequence shown here is derived from an EMBL/GenBank/DDBJ whole genome shotgun (WGS) entry which is preliminary data.</text>
</comment>
<evidence type="ECO:0000313" key="1">
    <source>
        <dbReference type="EMBL" id="MTH70363.1"/>
    </source>
</evidence>
<name>A0A6I3MJD3_9MICO</name>
<organism evidence="1 2">
    <name type="scientific">Agromyces bracchium</name>
    <dbReference type="NCBI Taxonomy" id="88376"/>
    <lineage>
        <taxon>Bacteria</taxon>
        <taxon>Bacillati</taxon>
        <taxon>Actinomycetota</taxon>
        <taxon>Actinomycetes</taxon>
        <taxon>Micrococcales</taxon>
        <taxon>Microbacteriaceae</taxon>
        <taxon>Agromyces</taxon>
    </lineage>
</organism>
<dbReference type="Pfam" id="PF05015">
    <property type="entry name" value="HigB-like_toxin"/>
    <property type="match status" value="1"/>
</dbReference>